<dbReference type="InterPro" id="IPR051257">
    <property type="entry name" value="Diverse_CBS-Domain"/>
</dbReference>
<dbReference type="InterPro" id="IPR046342">
    <property type="entry name" value="CBS_dom_sf"/>
</dbReference>
<dbReference type="PROSITE" id="PS51371">
    <property type="entry name" value="CBS"/>
    <property type="match status" value="2"/>
</dbReference>
<dbReference type="PANTHER" id="PTHR43080">
    <property type="entry name" value="CBS DOMAIN-CONTAINING PROTEIN CBSX3, MITOCHONDRIAL"/>
    <property type="match status" value="1"/>
</dbReference>
<feature type="domain" description="CBS" evidence="3">
    <location>
        <begin position="81"/>
        <end position="136"/>
    </location>
</feature>
<evidence type="ECO:0000313" key="5">
    <source>
        <dbReference type="Proteomes" id="UP001432180"/>
    </source>
</evidence>
<organism evidence="4 5">
    <name type="scientific">Thiorhodovibrio winogradskyi</name>
    <dbReference type="NCBI Taxonomy" id="77007"/>
    <lineage>
        <taxon>Bacteria</taxon>
        <taxon>Pseudomonadati</taxon>
        <taxon>Pseudomonadota</taxon>
        <taxon>Gammaproteobacteria</taxon>
        <taxon>Chromatiales</taxon>
        <taxon>Chromatiaceae</taxon>
        <taxon>Thiorhodovibrio</taxon>
    </lineage>
</organism>
<dbReference type="EC" id="5.3.1.13" evidence="4"/>
<evidence type="ECO:0000256" key="2">
    <source>
        <dbReference type="PROSITE-ProRule" id="PRU00703"/>
    </source>
</evidence>
<keyword evidence="5" id="KW-1185">Reference proteome</keyword>
<reference evidence="4 5" key="1">
    <citation type="journal article" date="2023" name="Microorganisms">
        <title>Thiorhodovibrio frisius and Trv. litoralis spp. nov., Two Novel Members from a Clade of Fastidious Purple Sulfur Bacteria That Exhibit Unique Red-Shifted Light-Harvesting Capabilities.</title>
        <authorList>
            <person name="Methner A."/>
            <person name="Kuzyk S.B."/>
            <person name="Petersen J."/>
            <person name="Bauer S."/>
            <person name="Brinkmann H."/>
            <person name="Sichau K."/>
            <person name="Wanner G."/>
            <person name="Wolf J."/>
            <person name="Neumann-Schaal M."/>
            <person name="Henke P."/>
            <person name="Tank M."/>
            <person name="Sproer C."/>
            <person name="Bunk B."/>
            <person name="Overmann J."/>
        </authorList>
    </citation>
    <scope>NUCLEOTIDE SEQUENCE [LARGE SCALE GENOMIC DNA]</scope>
    <source>
        <strain evidence="4 5">DSM 6702</strain>
    </source>
</reference>
<evidence type="ECO:0000256" key="1">
    <source>
        <dbReference type="ARBA" id="ARBA00023122"/>
    </source>
</evidence>
<dbReference type="SUPFAM" id="SSF54631">
    <property type="entry name" value="CBS-domain pair"/>
    <property type="match status" value="1"/>
</dbReference>
<dbReference type="SMART" id="SM00116">
    <property type="entry name" value="CBS"/>
    <property type="match status" value="2"/>
</dbReference>
<gene>
    <name evidence="4" type="primary">kdsD_3</name>
    <name evidence="4" type="ORF">Thiowin_02336</name>
</gene>
<feature type="domain" description="CBS" evidence="3">
    <location>
        <begin position="7"/>
        <end position="66"/>
    </location>
</feature>
<sequence length="136" mass="15336">MKIKNLMSSPVVTVEMDDSLAVVKEIFDNTHFHHLAVLEEGRLYGVLSDRDLFKAISPGVGTPAESNQDRAALSRRAHQIMSRRPVVIEQEQDVRDALRLFEDHHVACLPVVDGDENLVGILTWRDLLHTMRSLLA</sequence>
<dbReference type="PANTHER" id="PTHR43080:SF2">
    <property type="entry name" value="CBS DOMAIN-CONTAINING PROTEIN"/>
    <property type="match status" value="1"/>
</dbReference>
<dbReference type="CDD" id="cd04584">
    <property type="entry name" value="CBS_pair_AcuB_like"/>
    <property type="match status" value="1"/>
</dbReference>
<dbReference type="RefSeq" id="WP_328987847.1">
    <property type="nucleotide sequence ID" value="NZ_CP121472.1"/>
</dbReference>
<evidence type="ECO:0000259" key="3">
    <source>
        <dbReference type="PROSITE" id="PS51371"/>
    </source>
</evidence>
<dbReference type="InterPro" id="IPR000644">
    <property type="entry name" value="CBS_dom"/>
</dbReference>
<dbReference type="EMBL" id="CP121472">
    <property type="protein sequence ID" value="WPL17333.1"/>
    <property type="molecule type" value="Genomic_DNA"/>
</dbReference>
<accession>A0ABZ0S8I4</accession>
<dbReference type="Gene3D" id="3.10.580.10">
    <property type="entry name" value="CBS-domain"/>
    <property type="match status" value="1"/>
</dbReference>
<protein>
    <submittedName>
        <fullName evidence="4">Arabinose 5-phosphate isomerase KdsD</fullName>
        <ecNumber evidence="4">5.3.1.13</ecNumber>
    </submittedName>
</protein>
<keyword evidence="1 2" id="KW-0129">CBS domain</keyword>
<dbReference type="GO" id="GO:0019146">
    <property type="term" value="F:arabinose-5-phosphate isomerase activity"/>
    <property type="evidence" value="ECO:0007669"/>
    <property type="project" value="UniProtKB-EC"/>
</dbReference>
<dbReference type="Pfam" id="PF00571">
    <property type="entry name" value="CBS"/>
    <property type="match status" value="2"/>
</dbReference>
<dbReference type="Proteomes" id="UP001432180">
    <property type="component" value="Chromosome"/>
</dbReference>
<name>A0ABZ0S8I4_9GAMM</name>
<proteinExistence type="predicted"/>
<keyword evidence="4" id="KW-0413">Isomerase</keyword>
<evidence type="ECO:0000313" key="4">
    <source>
        <dbReference type="EMBL" id="WPL17333.1"/>
    </source>
</evidence>